<dbReference type="EMBL" id="JACHXU010000024">
    <property type="protein sequence ID" value="MBB3209503.1"/>
    <property type="molecule type" value="Genomic_DNA"/>
</dbReference>
<dbReference type="Pfam" id="PF13385">
    <property type="entry name" value="Laminin_G_3"/>
    <property type="match status" value="1"/>
</dbReference>
<reference evidence="2 3" key="1">
    <citation type="submission" date="2020-08" db="EMBL/GenBank/DDBJ databases">
        <title>Genomic Encyclopedia of Type Strains, Phase III (KMG-III): the genomes of soil and plant-associated and newly described type strains.</title>
        <authorList>
            <person name="Whitman W."/>
        </authorList>
    </citation>
    <scope>NUCLEOTIDE SEQUENCE [LARGE SCALE GENOMIC DNA]</scope>
    <source>
        <strain evidence="2 3">CECT 8075</strain>
    </source>
</reference>
<dbReference type="InterPro" id="IPR013320">
    <property type="entry name" value="ConA-like_dom_sf"/>
</dbReference>
<feature type="region of interest" description="Disordered" evidence="1">
    <location>
        <begin position="80"/>
        <end position="104"/>
    </location>
</feature>
<proteinExistence type="predicted"/>
<dbReference type="RefSeq" id="WP_184308159.1">
    <property type="nucleotide sequence ID" value="NZ_JACHXU010000024.1"/>
</dbReference>
<evidence type="ECO:0000313" key="3">
    <source>
        <dbReference type="Proteomes" id="UP000536179"/>
    </source>
</evidence>
<comment type="caution">
    <text evidence="2">The sequence shown here is derived from an EMBL/GenBank/DDBJ whole genome shotgun (WGS) entry which is preliminary data.</text>
</comment>
<accession>A0A7W5E4K6</accession>
<organism evidence="2 3">
    <name type="scientific">Aporhodopirellula rubra</name>
    <dbReference type="NCBI Taxonomy" id="980271"/>
    <lineage>
        <taxon>Bacteria</taxon>
        <taxon>Pseudomonadati</taxon>
        <taxon>Planctomycetota</taxon>
        <taxon>Planctomycetia</taxon>
        <taxon>Pirellulales</taxon>
        <taxon>Pirellulaceae</taxon>
        <taxon>Aporhodopirellula</taxon>
    </lineage>
</organism>
<dbReference type="Gene3D" id="2.60.120.200">
    <property type="match status" value="1"/>
</dbReference>
<evidence type="ECO:0000256" key="1">
    <source>
        <dbReference type="SAM" id="MobiDB-lite"/>
    </source>
</evidence>
<dbReference type="SUPFAM" id="SSF49899">
    <property type="entry name" value="Concanavalin A-like lectins/glucanases"/>
    <property type="match status" value="1"/>
</dbReference>
<protein>
    <recommendedName>
        <fullName evidence="4">LamG-like jellyroll fold domain-containing protein</fullName>
    </recommendedName>
</protein>
<dbReference type="Proteomes" id="UP000536179">
    <property type="component" value="Unassembled WGS sequence"/>
</dbReference>
<keyword evidence="3" id="KW-1185">Reference proteome</keyword>
<name>A0A7W5E4K6_9BACT</name>
<sequence>MAPDNDDLSMLRNLILKSQDEELSESEIEQANRIARSQAGSKEAVAVIDQLCAFSEFSSLDSPVLAKEVFDVLRDQPDPQVRDAGVSVSTRPQKAEPVKPSTLSSTRSSNNHLWILSLVASNILVASLAWSLAGSLSKDTPVAKTTEHTVSPQLVSMTACVWRSSDDSVPAIGRPIPTGEVLSLVEGIAEMRVGDDGTRGAVVRIEGPASVQIRDNGELGLLHGSLTLDSLGSDSDSLVVDTVIGRVLVAGQSSIGLVSDDLVNEVHVFTGSALLNPRDVTFETEQIRLVESEAVRVYSTTDTGSQLVRFSASKANFVSARSAGFDPLEIGEEYVEAVKLSDPGVYWRFEQLHGESPFYIDNEGSLPGMNAVVVGNPTWRQYGKNRVAEVGTARASAFHALETWPEEPLDEYSVELWVKPQLYHHGEVLCLHQKEELEDGRHQHTMMLEVTAKHYFTHRLSESAPNRFRFVHRELGATQPISDTSLFAEETYEPRVWQHVVAQKKGNRQILWVDGQIAAERINAVPLSEHVQILVGRVYPNSEYRRFAGQIDEIAIYDRALSPEEIRKHIRAAGRKIAPKQAK</sequence>
<evidence type="ECO:0000313" key="2">
    <source>
        <dbReference type="EMBL" id="MBB3209503.1"/>
    </source>
</evidence>
<dbReference type="AlphaFoldDB" id="A0A7W5E4K6"/>
<evidence type="ECO:0008006" key="4">
    <source>
        <dbReference type="Google" id="ProtNLM"/>
    </source>
</evidence>
<gene>
    <name evidence="2" type="ORF">FHS27_005343</name>
</gene>